<dbReference type="SUPFAM" id="SSF88713">
    <property type="entry name" value="Glycoside hydrolase/deacetylase"/>
    <property type="match status" value="1"/>
</dbReference>
<dbReference type="AlphaFoldDB" id="A0A645BD51"/>
<dbReference type="Gene3D" id="3.20.20.370">
    <property type="entry name" value="Glycoside hydrolase/deacetylase"/>
    <property type="match status" value="1"/>
</dbReference>
<dbReference type="GO" id="GO:0016810">
    <property type="term" value="F:hydrolase activity, acting on carbon-nitrogen (but not peptide) bonds"/>
    <property type="evidence" value="ECO:0007669"/>
    <property type="project" value="InterPro"/>
</dbReference>
<name>A0A645BD51_9ZZZZ</name>
<dbReference type="InterPro" id="IPR002509">
    <property type="entry name" value="NODB_dom"/>
</dbReference>
<dbReference type="Pfam" id="PF01522">
    <property type="entry name" value="Polysacc_deac_1"/>
    <property type="match status" value="1"/>
</dbReference>
<feature type="domain" description="NodB homology" evidence="1">
    <location>
        <begin position="25"/>
        <end position="148"/>
    </location>
</feature>
<proteinExistence type="predicted"/>
<reference evidence="2" key="1">
    <citation type="submission" date="2019-08" db="EMBL/GenBank/DDBJ databases">
        <authorList>
            <person name="Kucharzyk K."/>
            <person name="Murdoch R.W."/>
            <person name="Higgins S."/>
            <person name="Loffler F."/>
        </authorList>
    </citation>
    <scope>NUCLEOTIDE SEQUENCE</scope>
</reference>
<evidence type="ECO:0000313" key="2">
    <source>
        <dbReference type="EMBL" id="MPM63375.1"/>
    </source>
</evidence>
<sequence>MKYKLRSIFLLLITGISIVNGFAQNLTKPSIAFSFDDGNTNDILRYKADVWNAMIVNQLKKNNIRGIWFVCGSEMDNKKGKKLLQRWNQSGNILANHTYHHWNYSDSTITTSTYINDISNCDSLIYGFKNHQKIFRCPYLEAGNTITKRDSLNEFFSHSNIKQGWITVDAFDWYFNSRLVEWLEVHPKANLDKIKDFYINNTFEKANYCHNLSLKLLGRPVKQTLLLHFNLSTALFLGDLINKFKSEGWQIENYTDAIEDSVYYTVQNTLPARQNLLWSIAKQKGEPEDVLMYLAENKNNEKEKIDKLGLFSFDKL</sequence>
<dbReference type="InterPro" id="IPR050248">
    <property type="entry name" value="Polysacc_deacetylase_ArnD"/>
</dbReference>
<dbReference type="InterPro" id="IPR011330">
    <property type="entry name" value="Glyco_hydro/deAcase_b/a-brl"/>
</dbReference>
<protein>
    <recommendedName>
        <fullName evidence="1">NodB homology domain-containing protein</fullName>
    </recommendedName>
</protein>
<comment type="caution">
    <text evidence="2">The sequence shown here is derived from an EMBL/GenBank/DDBJ whole genome shotgun (WGS) entry which is preliminary data.</text>
</comment>
<gene>
    <name evidence="2" type="ORF">SDC9_110255</name>
</gene>
<dbReference type="GO" id="GO:0005975">
    <property type="term" value="P:carbohydrate metabolic process"/>
    <property type="evidence" value="ECO:0007669"/>
    <property type="project" value="InterPro"/>
</dbReference>
<dbReference type="PANTHER" id="PTHR10587">
    <property type="entry name" value="GLYCOSYL TRANSFERASE-RELATED"/>
    <property type="match status" value="1"/>
</dbReference>
<evidence type="ECO:0000259" key="1">
    <source>
        <dbReference type="Pfam" id="PF01522"/>
    </source>
</evidence>
<dbReference type="EMBL" id="VSSQ01019376">
    <property type="protein sequence ID" value="MPM63375.1"/>
    <property type="molecule type" value="Genomic_DNA"/>
</dbReference>
<organism evidence="2">
    <name type="scientific">bioreactor metagenome</name>
    <dbReference type="NCBI Taxonomy" id="1076179"/>
    <lineage>
        <taxon>unclassified sequences</taxon>
        <taxon>metagenomes</taxon>
        <taxon>ecological metagenomes</taxon>
    </lineage>
</organism>
<accession>A0A645BD51</accession>